<dbReference type="Proteomes" id="UP000244940">
    <property type="component" value="Unassembled WGS sequence"/>
</dbReference>
<sequence>MLDPVTASTDAAAPSLRAALRSDTRPAHEALDMRISPLNLLIAERRDAFCRIHRLGFSTLRAACGGQAAEATGALRRILTVLDEGLCDTAPDAPLPAPRLHPDAVAYLVLGSQMGTEMMRRGLPEDQQTGYFGQEPDMEAWRAFCKRMGGIDSTTPEAARILSDANRAFAIFAAAADRILMLDAQETLLAQAS</sequence>
<reference evidence="1 2" key="1">
    <citation type="submission" date="2018-05" db="EMBL/GenBank/DDBJ databases">
        <title>Pararhodobacter marina sp. nov., isolated from deep-sea water of the Indian Ocean.</title>
        <authorList>
            <person name="Lai Q.Sr."/>
            <person name="Liu X."/>
            <person name="Shao Z."/>
        </authorList>
    </citation>
    <scope>NUCLEOTIDE SEQUENCE [LARGE SCALE GENOMIC DNA]</scope>
    <source>
        <strain evidence="1 2">CIC4N-9</strain>
    </source>
</reference>
<gene>
    <name evidence="1" type="ORF">C4N9_10150</name>
</gene>
<protein>
    <recommendedName>
        <fullName evidence="3">Heme oxygenase</fullName>
    </recommendedName>
</protein>
<organism evidence="1 2">
    <name type="scientific">Pararhodobacter marinus</name>
    <dbReference type="NCBI Taxonomy" id="2184063"/>
    <lineage>
        <taxon>Bacteria</taxon>
        <taxon>Pseudomonadati</taxon>
        <taxon>Pseudomonadota</taxon>
        <taxon>Alphaproteobacteria</taxon>
        <taxon>Rhodobacterales</taxon>
        <taxon>Paracoccaceae</taxon>
        <taxon>Pararhodobacter</taxon>
    </lineage>
</organism>
<evidence type="ECO:0008006" key="3">
    <source>
        <dbReference type="Google" id="ProtNLM"/>
    </source>
</evidence>
<dbReference type="InterPro" id="IPR016084">
    <property type="entry name" value="Haem_Oase-like_multi-hlx"/>
</dbReference>
<accession>A0A2U2CBC2</accession>
<evidence type="ECO:0000313" key="1">
    <source>
        <dbReference type="EMBL" id="PWE29162.1"/>
    </source>
</evidence>
<name>A0A2U2CBC2_9RHOB</name>
<dbReference type="AlphaFoldDB" id="A0A2U2CBC2"/>
<evidence type="ECO:0000313" key="2">
    <source>
        <dbReference type="Proteomes" id="UP000244940"/>
    </source>
</evidence>
<dbReference type="Gene3D" id="1.20.910.10">
    <property type="entry name" value="Heme oxygenase-like"/>
    <property type="match status" value="1"/>
</dbReference>
<proteinExistence type="predicted"/>
<dbReference type="SUPFAM" id="SSF48613">
    <property type="entry name" value="Heme oxygenase-like"/>
    <property type="match status" value="1"/>
</dbReference>
<keyword evidence="2" id="KW-1185">Reference proteome</keyword>
<comment type="caution">
    <text evidence="1">The sequence shown here is derived from an EMBL/GenBank/DDBJ whole genome shotgun (WGS) entry which is preliminary data.</text>
</comment>
<dbReference type="EMBL" id="QEYD01000005">
    <property type="protein sequence ID" value="PWE29162.1"/>
    <property type="molecule type" value="Genomic_DNA"/>
</dbReference>